<dbReference type="SMART" id="SM00490">
    <property type="entry name" value="HELICc"/>
    <property type="match status" value="1"/>
</dbReference>
<geneLocation type="nucleomorph" evidence="7"/>
<name>Q3LW60_BIGNA</name>
<evidence type="ECO:0000259" key="5">
    <source>
        <dbReference type="PROSITE" id="PS51192"/>
    </source>
</evidence>
<dbReference type="GO" id="GO:0005634">
    <property type="term" value="C:nucleus"/>
    <property type="evidence" value="ECO:0007669"/>
    <property type="project" value="TreeGrafter"/>
</dbReference>
<dbReference type="GO" id="GO:0016787">
    <property type="term" value="F:hydrolase activity"/>
    <property type="evidence" value="ECO:0007669"/>
    <property type="project" value="UniProtKB-KW"/>
</dbReference>
<dbReference type="InterPro" id="IPR035892">
    <property type="entry name" value="C2_domain_sf"/>
</dbReference>
<proteinExistence type="predicted"/>
<keyword evidence="7" id="KW-0542">Nucleomorph</keyword>
<dbReference type="PANTHER" id="PTHR47961:SF4">
    <property type="entry name" value="ACTIVATING SIGNAL COINTEGRATOR 1 COMPLEX SUBUNIT 3"/>
    <property type="match status" value="1"/>
</dbReference>
<dbReference type="SUPFAM" id="SSF52540">
    <property type="entry name" value="P-loop containing nucleoside triphosphate hydrolases"/>
    <property type="match status" value="1"/>
</dbReference>
<keyword evidence="3" id="KW-0347">Helicase</keyword>
<dbReference type="InterPro" id="IPR001650">
    <property type="entry name" value="Helicase_C-like"/>
</dbReference>
<dbReference type="SUPFAM" id="SSF158702">
    <property type="entry name" value="Sec63 N-terminal domain-like"/>
    <property type="match status" value="1"/>
</dbReference>
<dbReference type="Pfam" id="PF02889">
    <property type="entry name" value="Sec63"/>
    <property type="match status" value="1"/>
</dbReference>
<dbReference type="SMART" id="SM00487">
    <property type="entry name" value="DEXDc"/>
    <property type="match status" value="1"/>
</dbReference>
<dbReference type="PROSITE" id="PS51194">
    <property type="entry name" value="HELICASE_CTER"/>
    <property type="match status" value="1"/>
</dbReference>
<dbReference type="Pfam" id="PF00271">
    <property type="entry name" value="Helicase_C"/>
    <property type="match status" value="1"/>
</dbReference>
<dbReference type="PANTHER" id="PTHR47961">
    <property type="entry name" value="DNA POLYMERASE THETA, PUTATIVE (AFU_ORTHOLOGUE AFUA_1G05260)-RELATED"/>
    <property type="match status" value="1"/>
</dbReference>
<reference evidence="7 8" key="1">
    <citation type="journal article" date="2006" name="Proc. Natl. Acad. Sci. U.S.A.">
        <title>Complete nucleotide sequence of the chlorarachniophyte nucleomorph: nature's smallest nucleus.</title>
        <authorList>
            <person name="Gilson P.R."/>
            <person name="Su V."/>
            <person name="Slamovits C.H."/>
            <person name="Reith M.E."/>
            <person name="Keeling P.J."/>
            <person name="McFadden G.I."/>
        </authorList>
    </citation>
    <scope>NUCLEOTIDE SEQUENCE [LARGE SCALE GENOMIC DNA]</scope>
    <source>
        <strain evidence="8">CCMP621</strain>
    </source>
</reference>
<dbReference type="CDD" id="cd18795">
    <property type="entry name" value="SF2_C_Ski2"/>
    <property type="match status" value="1"/>
</dbReference>
<dbReference type="Pfam" id="PF23445">
    <property type="entry name" value="WHD_SNRNP200"/>
    <property type="match status" value="1"/>
</dbReference>
<dbReference type="EMBL" id="DQ158857">
    <property type="protein sequence ID" value="ABA27306.1"/>
    <property type="molecule type" value="Genomic_DNA"/>
</dbReference>
<organism evidence="7 8">
    <name type="scientific">Bigelowiella natans</name>
    <name type="common">Pedinomonas minutissima</name>
    <name type="synonym">Chlorarachnion sp. (strain CCMP621)</name>
    <dbReference type="NCBI Taxonomy" id="227086"/>
    <lineage>
        <taxon>Eukaryota</taxon>
        <taxon>Sar</taxon>
        <taxon>Rhizaria</taxon>
        <taxon>Cercozoa</taxon>
        <taxon>Chlorarachniophyceae</taxon>
        <taxon>Bigelowiella</taxon>
    </lineage>
</organism>
<evidence type="ECO:0000313" key="7">
    <source>
        <dbReference type="EMBL" id="ABA27306.1"/>
    </source>
</evidence>
<evidence type="ECO:0000313" key="8">
    <source>
        <dbReference type="Proteomes" id="UP000243425"/>
    </source>
</evidence>
<feature type="domain" description="Helicase ATP-binding" evidence="5">
    <location>
        <begin position="308"/>
        <end position="492"/>
    </location>
</feature>
<dbReference type="GO" id="GO:0003676">
    <property type="term" value="F:nucleic acid binding"/>
    <property type="evidence" value="ECO:0007669"/>
    <property type="project" value="InterPro"/>
</dbReference>
<dbReference type="Gene3D" id="1.10.3380.10">
    <property type="entry name" value="Sec63 N-terminal domain-like domain"/>
    <property type="match status" value="1"/>
</dbReference>
<keyword evidence="1" id="KW-0547">Nucleotide-binding</keyword>
<evidence type="ECO:0000256" key="3">
    <source>
        <dbReference type="ARBA" id="ARBA00022806"/>
    </source>
</evidence>
<dbReference type="Pfam" id="PF00270">
    <property type="entry name" value="DEAD"/>
    <property type="match status" value="1"/>
</dbReference>
<evidence type="ECO:0000259" key="6">
    <source>
        <dbReference type="PROSITE" id="PS51194"/>
    </source>
</evidence>
<dbReference type="InterPro" id="IPR050474">
    <property type="entry name" value="Hel308_SKI2-like"/>
</dbReference>
<keyword evidence="4" id="KW-0067">ATP-binding</keyword>
<sequence length="1892" mass="220890">MINLARDKSFSIILNILNIVKKYSKKNSIRNTLLIIKSIKKFKDKTIDINLLRLTLSKIIGNIITVDCQKLLLLAKKILNYEIKESSASNSNINFDKKNVTMKKFVEDDFTNVLKIESNNSHLSKQLDNIDKHSSNSLASSINNLGFNNLDLIAFLNKKADLSNSIIELFLNLKQGSSIAKGLKNLIKKDKKVFIFLRKAIDDMKNRKNLVKNNYYNDVKWNERLFNLNDLEKSNSLDNSKFNSQLQIPQNSFKIYNDLYEEICIEPKQNIAKFNKGSLISLSRLPKWINKTLSNINKFNAMQSKVYPMAILHDDNIFVSAPTGSGKTLIAYFCILKVIKQSSLSLYDERKRMILKVVYLAPMKALIRELNDYFKKLLTFYKLDTLKMISDTFVPLSQVKKTFMIITTPEKLDIITRKSYNEILLNCLKLLIIDELHLLHYLRGNVIERLIARIFVHNSYNNKKIRLLGLSATFPNFIDAAKLLRVNIDRSLFAFDQSFRTIPIKYSIIGIKKTENSNQAMLIEKILLEKTKSIFKKKFQTIIFVHSRKDCIKTAKKIIDNNNIENNTEEIKEITEQEFVNVENKQINDILGKKIGVHNAGLSAKTRILIEDLFYCKKLLFLVSTSTLAWGVNLPAKIVLIKGTSVYDSFLCKWSELNFIEILQMFGRAGRPQFDIHGEGVLLTTSNKVGMYLAFLSNMLNIESTLLHKITDSINTEITTGLIYDEISGINWLSFSFLFVRIKRNPTFYYLKKDLIKSQDGIAILKTKIIKAAVKKLQICGFLLIHSKKFYENTNLGKIASYNDINFLTFFHLSNNLTTMFDEGLFLKTLCLSDELQKIVVRLDEFLDIKMLVDIIPIPYTIEENINILKIFSLAQAYIGRFSFNDSVLASDSKYIQKTMVKICHGLIYLSLSKGNSSVFKLSLKYSKMLALRLWNILHPFRQFSSFPLRLTEALEKYQLSCQKIKKFSHNDIKKLTGISKNISYIKEMANYFPDLKTKVKIYTLTNNLIVLNIQFYSMFNHSSLIHDLKEYFWINITNSSFEEIHFYDIFYFSRDKKIQEISTIISLTNPITPYIFININSHKWLNCSFSVPISISNLVLPALFTSSINIQKKKSKSIKEYKVFHSKNLRNTTYKPNHKESDKLKFLYSTGKNTILEISKGVSKTIISLYLILFYYLESIEAIESKKFCYICERNANTFDVFKNFNNILAKNSKKQPCFSLKTGIILEPYSYDDKDLDKNINIIELNNFYSISKRKNLNHNYLAIIENSLTDCGNLHPFLEEVFSNTFNKKTFTNKFRYVVFCDTFLQYDFVHKWISNKGFNLLFNWEMDYFNTDIILKRLSTHTFNNQCKFLIFNYFTNLNRFPKVRTLNIFYLPNYPSFKFFLYNVLEYLKYDNMINTVSKEYCSHSVKEFLLLQNIIVVDSEIITDNLKYKFSLILSNYVNTIISIFSPRLKFLFKFDSFYLFSEQTKKFEISKIKLNFLNYFVNRIREKTKKLNPSAIYTDNLSKQLIKQYLGKSNLIESDLLKYIDQNIAIKLLNQNQLKIQALLYFFNSTFLYTALLRNPNYYGITNNNRYTISLFFSSIVENILTKLIKSRVIYIDKSNNIIPLHLALIILKSKESYSSIIYLAKNLFKTSTFTDILVLICKAINFKNTQNLFTVDLNIKTSPFASQKTVFHNSISFMLKHFKRNFIANEKLIDYFKLIKNFRELLTICIEIALSFSTLDKLLNLIEINQLFQQATLKAFSRNITQTMSLRNSYIYDYEENKILFKHDNKNIFNKIKRILHIFSNSQSIHIFFTKIGDQKESILNININHNEIGQKSSIFEKNINNKECWLILFESKAKKIIFCRKIHKHYHTRLIALLKEDLPNLQLIYIQNSSIGKDISLVI</sequence>
<keyword evidence="2" id="KW-0378">Hydrolase</keyword>
<dbReference type="Proteomes" id="UP000243425">
    <property type="component" value="Nucleomorph 2"/>
</dbReference>
<dbReference type="InterPro" id="IPR011545">
    <property type="entry name" value="DEAD/DEAH_box_helicase_dom"/>
</dbReference>
<dbReference type="InterPro" id="IPR004179">
    <property type="entry name" value="Sec63-dom"/>
</dbReference>
<dbReference type="PROSITE" id="PS51192">
    <property type="entry name" value="HELICASE_ATP_BIND_1"/>
    <property type="match status" value="1"/>
</dbReference>
<evidence type="ECO:0000256" key="1">
    <source>
        <dbReference type="ARBA" id="ARBA00022741"/>
    </source>
</evidence>
<dbReference type="InterPro" id="IPR014001">
    <property type="entry name" value="Helicase_ATP-bd"/>
</dbReference>
<feature type="domain" description="Helicase C-terminal" evidence="6">
    <location>
        <begin position="522"/>
        <end position="730"/>
    </location>
</feature>
<protein>
    <submittedName>
        <fullName evidence="7">mRNA splicing factor U5 snRNP</fullName>
    </submittedName>
</protein>
<dbReference type="GO" id="GO:0005524">
    <property type="term" value="F:ATP binding"/>
    <property type="evidence" value="ECO:0007669"/>
    <property type="project" value="UniProtKB-KW"/>
</dbReference>
<dbReference type="GO" id="GO:0004386">
    <property type="term" value="F:helicase activity"/>
    <property type="evidence" value="ECO:0007669"/>
    <property type="project" value="UniProtKB-KW"/>
</dbReference>
<evidence type="ECO:0000256" key="2">
    <source>
        <dbReference type="ARBA" id="ARBA00022801"/>
    </source>
</evidence>
<dbReference type="Gene3D" id="3.40.50.300">
    <property type="entry name" value="P-loop containing nucleotide triphosphate hydrolases"/>
    <property type="match status" value="2"/>
</dbReference>
<gene>
    <name evidence="7" type="primary">u5 snRNP</name>
</gene>
<dbReference type="InterPro" id="IPR057842">
    <property type="entry name" value="WH_MER3"/>
</dbReference>
<dbReference type="InterPro" id="IPR014756">
    <property type="entry name" value="Ig_E-set"/>
</dbReference>
<dbReference type="SMART" id="SM00973">
    <property type="entry name" value="Sec63"/>
    <property type="match status" value="1"/>
</dbReference>
<dbReference type="Gene3D" id="2.60.40.150">
    <property type="entry name" value="C2 domain"/>
    <property type="match status" value="1"/>
</dbReference>
<dbReference type="InterPro" id="IPR036388">
    <property type="entry name" value="WH-like_DNA-bd_sf"/>
</dbReference>
<dbReference type="Gene3D" id="1.10.10.10">
    <property type="entry name" value="Winged helix-like DNA-binding domain superfamily/Winged helix DNA-binding domain"/>
    <property type="match status" value="2"/>
</dbReference>
<dbReference type="FunFam" id="3.40.50.300:FF:003287">
    <property type="entry name" value="U5 small nuclear ribonucleoprotein 200 kDa helicase"/>
    <property type="match status" value="1"/>
</dbReference>
<dbReference type="SUPFAM" id="SSF81296">
    <property type="entry name" value="E set domains"/>
    <property type="match status" value="1"/>
</dbReference>
<accession>Q3LW60</accession>
<evidence type="ECO:0000256" key="4">
    <source>
        <dbReference type="ARBA" id="ARBA00022840"/>
    </source>
</evidence>
<dbReference type="InterPro" id="IPR027417">
    <property type="entry name" value="P-loop_NTPase"/>
</dbReference>